<dbReference type="PANTHER" id="PTHR45927">
    <property type="entry name" value="LYSM-DOMAIN RECEPTOR-LIKE KINASE-RELATED"/>
    <property type="match status" value="1"/>
</dbReference>
<reference evidence="3" key="1">
    <citation type="journal article" date="2013" name="Science">
        <title>The Amborella genome and the evolution of flowering plants.</title>
        <authorList>
            <consortium name="Amborella Genome Project"/>
        </authorList>
    </citation>
    <scope>NUCLEOTIDE SEQUENCE [LARGE SCALE GENOMIC DNA]</scope>
</reference>
<gene>
    <name evidence="2" type="ORF">AMTR_s00131p00027400</name>
</gene>
<evidence type="ECO:0000313" key="2">
    <source>
        <dbReference type="EMBL" id="ERM99390.1"/>
    </source>
</evidence>
<keyword evidence="1" id="KW-0472">Membrane</keyword>
<dbReference type="Gramene" id="ERM99390">
    <property type="protein sequence ID" value="ERM99390"/>
    <property type="gene ID" value="AMTR_s00131p00027400"/>
</dbReference>
<keyword evidence="1" id="KW-0812">Transmembrane</keyword>
<dbReference type="Proteomes" id="UP000017836">
    <property type="component" value="Unassembled WGS sequence"/>
</dbReference>
<keyword evidence="1" id="KW-1133">Transmembrane helix</keyword>
<keyword evidence="3" id="KW-1185">Reference proteome</keyword>
<proteinExistence type="predicted"/>
<dbReference type="AlphaFoldDB" id="W1NVU9"/>
<dbReference type="PANTHER" id="PTHR45927:SF2">
    <property type="entry name" value="SERINE_THREONINE RECEPTOR-LIKE KINASE NFP"/>
    <property type="match status" value="1"/>
</dbReference>
<name>W1NVU9_AMBTC</name>
<evidence type="ECO:0000256" key="1">
    <source>
        <dbReference type="SAM" id="Phobius"/>
    </source>
</evidence>
<organism evidence="2 3">
    <name type="scientific">Amborella trichopoda</name>
    <dbReference type="NCBI Taxonomy" id="13333"/>
    <lineage>
        <taxon>Eukaryota</taxon>
        <taxon>Viridiplantae</taxon>
        <taxon>Streptophyta</taxon>
        <taxon>Embryophyta</taxon>
        <taxon>Tracheophyta</taxon>
        <taxon>Spermatophyta</taxon>
        <taxon>Magnoliopsida</taxon>
        <taxon>Amborellales</taxon>
        <taxon>Amborellaceae</taxon>
        <taxon>Amborella</taxon>
    </lineage>
</organism>
<dbReference type="InterPro" id="IPR052611">
    <property type="entry name" value="Plant_RLK_LysM"/>
</dbReference>
<protein>
    <submittedName>
        <fullName evidence="2">Uncharacterized protein</fullName>
    </submittedName>
</protein>
<feature type="transmembrane region" description="Helical" evidence="1">
    <location>
        <begin position="39"/>
        <end position="63"/>
    </location>
</feature>
<evidence type="ECO:0000313" key="3">
    <source>
        <dbReference type="Proteomes" id="UP000017836"/>
    </source>
</evidence>
<dbReference type="EMBL" id="KI395019">
    <property type="protein sequence ID" value="ERM99390.1"/>
    <property type="molecule type" value="Genomic_DNA"/>
</dbReference>
<sequence length="211" mass="24045">MYLPVLIPVDQLPVLSQPPSGSTRDSSHLLTDKCDDHGVLIIFLSAAVSFLLLVLIYFVFLIYTKHKSKHVVLEGSSFESMFPSHRKKRDKVENLRPRTPKGKRLVEASYCFGKLVLYKKSKIIVATMDLSEDCRIGGSVYKATIDGKYFPVKQRRGHITKEINNANSVKLAGISMESEGKEREKLRRARVEFRVFENPKMDSSVFFFKSL</sequence>
<dbReference type="HOGENOM" id="CLU_1306359_0_0_1"/>
<accession>W1NVU9</accession>